<dbReference type="InterPro" id="IPR036291">
    <property type="entry name" value="NAD(P)-bd_dom_sf"/>
</dbReference>
<dbReference type="Pfam" id="PF07993">
    <property type="entry name" value="NAD_binding_4"/>
    <property type="match status" value="1"/>
</dbReference>
<gene>
    <name evidence="3" type="ORF">KDA82_02045</name>
</gene>
<organism evidence="3 4">
    <name type="scientific">Streptomyces daliensis</name>
    <dbReference type="NCBI Taxonomy" id="299421"/>
    <lineage>
        <taxon>Bacteria</taxon>
        <taxon>Bacillati</taxon>
        <taxon>Actinomycetota</taxon>
        <taxon>Actinomycetes</taxon>
        <taxon>Kitasatosporales</taxon>
        <taxon>Streptomycetaceae</taxon>
        <taxon>Streptomyces</taxon>
    </lineage>
</organism>
<protein>
    <submittedName>
        <fullName evidence="3">SDR family oxidoreductase</fullName>
    </submittedName>
</protein>
<evidence type="ECO:0000313" key="3">
    <source>
        <dbReference type="EMBL" id="MBR7671839.1"/>
    </source>
</evidence>
<evidence type="ECO:0000313" key="4">
    <source>
        <dbReference type="Proteomes" id="UP000675554"/>
    </source>
</evidence>
<dbReference type="PANTHER" id="PTHR43245">
    <property type="entry name" value="BIFUNCTIONAL POLYMYXIN RESISTANCE PROTEIN ARNA"/>
    <property type="match status" value="1"/>
</dbReference>
<dbReference type="SUPFAM" id="SSF51735">
    <property type="entry name" value="NAD(P)-binding Rossmann-fold domains"/>
    <property type="match status" value="1"/>
</dbReference>
<evidence type="ECO:0000259" key="2">
    <source>
        <dbReference type="Pfam" id="PF07993"/>
    </source>
</evidence>
<dbReference type="EMBL" id="JAGSMN010000038">
    <property type="protein sequence ID" value="MBR7671839.1"/>
    <property type="molecule type" value="Genomic_DNA"/>
</dbReference>
<reference evidence="3" key="1">
    <citation type="submission" date="2021-04" db="EMBL/GenBank/DDBJ databases">
        <title>Sequencing of actinobacteria type strains.</title>
        <authorList>
            <person name="Nguyen G.-S."/>
            <person name="Wentzel A."/>
        </authorList>
    </citation>
    <scope>NUCLEOTIDE SEQUENCE</scope>
    <source>
        <strain evidence="3">DSM 42095</strain>
    </source>
</reference>
<feature type="domain" description="Thioester reductase (TE)" evidence="2">
    <location>
        <begin position="60"/>
        <end position="230"/>
    </location>
</feature>
<feature type="region of interest" description="Disordered" evidence="1">
    <location>
        <begin position="355"/>
        <end position="389"/>
    </location>
</feature>
<dbReference type="Proteomes" id="UP000675554">
    <property type="component" value="Unassembled WGS sequence"/>
</dbReference>
<comment type="caution">
    <text evidence="3">The sequence shown here is derived from an EMBL/GenBank/DDBJ whole genome shotgun (WGS) entry which is preliminary data.</text>
</comment>
<dbReference type="InterPro" id="IPR013120">
    <property type="entry name" value="FAR_NAD-bd"/>
</dbReference>
<feature type="compositionally biased region" description="Low complexity" evidence="1">
    <location>
        <begin position="376"/>
        <end position="389"/>
    </location>
</feature>
<dbReference type="InterPro" id="IPR050177">
    <property type="entry name" value="Lipid_A_modif_metabolic_enz"/>
</dbReference>
<evidence type="ECO:0000256" key="1">
    <source>
        <dbReference type="SAM" id="MobiDB-lite"/>
    </source>
</evidence>
<dbReference type="Gene3D" id="3.40.50.720">
    <property type="entry name" value="NAD(P)-binding Rossmann-like Domain"/>
    <property type="match status" value="1"/>
</dbReference>
<dbReference type="AlphaFoldDB" id="A0A8T4IIU5"/>
<accession>A0A8T4IIU5</accession>
<dbReference type="PANTHER" id="PTHR43245:SF51">
    <property type="entry name" value="SHORT CHAIN DEHYDROGENASE_REDUCTASE FAMILY 42E, MEMBER 2"/>
    <property type="match status" value="1"/>
</dbReference>
<proteinExistence type="predicted"/>
<sequence>MPAPASASAALPAAPPAARPTVLLTGGSGVIGTALLPELADCHVIALTHRAPCPGADEQVRGDLTAYRLGLGKADYAALVRRVDVVVHAAAVTGFSSGADATHRLNEAGTRRIADFTADADARLYHLSTAFVARRELTRAGLGKDTGDASARPEDYVDSKRAGEAVVRDSGVPAVIVRPSVVIGDSVTGHISAFQGMHAVLLSLLRGLLPLLPAPRHSRVDFVPCDLVGRVLARLVAEGRTGGEVWVTAGENAITVERLLELTAKAGAELGLTPVMPRMVGQDMVDRLIRPVFISTLRPGMRRRFDDMLALTALFADAGPFPSSLGAAPVAVAAPSTAEVETALLRTVTHLARAKGLAPAHGGRHHGGAHTSRTSPGAAAGPGEELLAG</sequence>
<keyword evidence="4" id="KW-1185">Reference proteome</keyword>
<name>A0A8T4IIU5_9ACTN</name>